<evidence type="ECO:0000313" key="2">
    <source>
        <dbReference type="Proteomes" id="UP001372834"/>
    </source>
</evidence>
<dbReference type="AlphaFoldDB" id="A0AAN8NZU0"/>
<dbReference type="Proteomes" id="UP001372834">
    <property type="component" value="Unassembled WGS sequence"/>
</dbReference>
<gene>
    <name evidence="1" type="ORF">RUM43_003236</name>
</gene>
<organism evidence="1 2">
    <name type="scientific">Polyplax serrata</name>
    <name type="common">Common mouse louse</name>
    <dbReference type="NCBI Taxonomy" id="468196"/>
    <lineage>
        <taxon>Eukaryota</taxon>
        <taxon>Metazoa</taxon>
        <taxon>Ecdysozoa</taxon>
        <taxon>Arthropoda</taxon>
        <taxon>Hexapoda</taxon>
        <taxon>Insecta</taxon>
        <taxon>Pterygota</taxon>
        <taxon>Neoptera</taxon>
        <taxon>Paraneoptera</taxon>
        <taxon>Psocodea</taxon>
        <taxon>Troctomorpha</taxon>
        <taxon>Phthiraptera</taxon>
        <taxon>Anoplura</taxon>
        <taxon>Polyplacidae</taxon>
        <taxon>Polyplax</taxon>
    </lineage>
</organism>
<proteinExistence type="predicted"/>
<dbReference type="EMBL" id="JAWJWE010000036">
    <property type="protein sequence ID" value="KAK6629419.1"/>
    <property type="molecule type" value="Genomic_DNA"/>
</dbReference>
<reference evidence="1 2" key="1">
    <citation type="submission" date="2023-10" db="EMBL/GenBank/DDBJ databases">
        <title>Genomes of two closely related lineages of the louse Polyplax serrata with different host specificities.</title>
        <authorList>
            <person name="Martinu J."/>
            <person name="Tarabai H."/>
            <person name="Stefka J."/>
            <person name="Hypsa V."/>
        </authorList>
    </citation>
    <scope>NUCLEOTIDE SEQUENCE [LARGE SCALE GENOMIC DNA]</scope>
    <source>
        <strain evidence="1">HR10_N</strain>
    </source>
</reference>
<evidence type="ECO:0000313" key="1">
    <source>
        <dbReference type="EMBL" id="KAK6629419.1"/>
    </source>
</evidence>
<accession>A0AAN8NZU0</accession>
<comment type="caution">
    <text evidence="1">The sequence shown here is derived from an EMBL/GenBank/DDBJ whole genome shotgun (WGS) entry which is preliminary data.</text>
</comment>
<sequence length="50" mass="5768">RIFPIASSRVPHIEQWQKEASPHAPPSSINERDPIFLIQNSLFGLRELDE</sequence>
<name>A0AAN8NZU0_POLSC</name>
<protein>
    <submittedName>
        <fullName evidence="1">Uncharacterized protein</fullName>
    </submittedName>
</protein>
<feature type="non-terminal residue" evidence="1">
    <location>
        <position position="1"/>
    </location>
</feature>